<proteinExistence type="predicted"/>
<dbReference type="Gene3D" id="3.20.20.30">
    <property type="entry name" value="Luciferase-like domain"/>
    <property type="match status" value="1"/>
</dbReference>
<dbReference type="PANTHER" id="PTHR43244:SF1">
    <property type="entry name" value="5,10-METHYLENETETRAHYDROMETHANOPTERIN REDUCTASE"/>
    <property type="match status" value="1"/>
</dbReference>
<gene>
    <name evidence="3" type="ORF">JF922_15635</name>
</gene>
<keyword evidence="1" id="KW-0560">Oxidoreductase</keyword>
<comment type="caution">
    <text evidence="3">The sequence shown here is derived from an EMBL/GenBank/DDBJ whole genome shotgun (WGS) entry which is preliminary data.</text>
</comment>
<dbReference type="InterPro" id="IPR036661">
    <property type="entry name" value="Luciferase-like_sf"/>
</dbReference>
<protein>
    <submittedName>
        <fullName evidence="3">LLM class flavin-dependent oxidoreductase</fullName>
    </submittedName>
</protein>
<dbReference type="InterPro" id="IPR011251">
    <property type="entry name" value="Luciferase-like_dom"/>
</dbReference>
<organism evidence="3 4">
    <name type="scientific">Candidatus Nephthysia bennettiae</name>
    <dbReference type="NCBI Taxonomy" id="3127016"/>
    <lineage>
        <taxon>Bacteria</taxon>
        <taxon>Bacillati</taxon>
        <taxon>Candidatus Dormiibacterota</taxon>
        <taxon>Candidatus Dormibacteria</taxon>
        <taxon>Candidatus Dormibacterales</taxon>
        <taxon>Candidatus Dormibacteraceae</taxon>
        <taxon>Candidatus Nephthysia</taxon>
    </lineage>
</organism>
<dbReference type="GO" id="GO:0016491">
    <property type="term" value="F:oxidoreductase activity"/>
    <property type="evidence" value="ECO:0007669"/>
    <property type="project" value="UniProtKB-KW"/>
</dbReference>
<dbReference type="CDD" id="cd01097">
    <property type="entry name" value="Tetrahydromethanopterin_reductase"/>
    <property type="match status" value="1"/>
</dbReference>
<dbReference type="EMBL" id="JAEKNR010000155">
    <property type="protein sequence ID" value="MBJ7599496.1"/>
    <property type="molecule type" value="Genomic_DNA"/>
</dbReference>
<feature type="domain" description="Luciferase-like" evidence="2">
    <location>
        <begin position="22"/>
        <end position="319"/>
    </location>
</feature>
<dbReference type="Pfam" id="PF00296">
    <property type="entry name" value="Bac_luciferase"/>
    <property type="match status" value="1"/>
</dbReference>
<evidence type="ECO:0000313" key="4">
    <source>
        <dbReference type="Proteomes" id="UP000612893"/>
    </source>
</evidence>
<accession>A0A934N8F9</accession>
<evidence type="ECO:0000259" key="2">
    <source>
        <dbReference type="Pfam" id="PF00296"/>
    </source>
</evidence>
<dbReference type="Proteomes" id="UP000612893">
    <property type="component" value="Unassembled WGS sequence"/>
</dbReference>
<sequence length="354" mass="37583">MSLISTHLASTLRLGAVVGPLGEPQNAAAIARAAEEAGFELLGLGDSQSLWRDVYDSLAVAAQGTSRIRLGTSVTNLVTRHLAVTASAVASIDELSGGRAFLGLGPGDSSVLNVGARPLRLPQLEEGVKAIRQLLLGRDVTRDGQSMHVRWSTREVAIFVSAEGPKALAMAGRVADGAFVSCGLRPHDVSAAELRIQEGARAAGRPLDSLAIWHAARVSLADSHDEAIRAARSGMASVAHHALRFAPETRGVAPELLPALAELNRRYRPDEHAKVGASFNAELLEELGLLPYLLDRYAVAGTPRQCANRLAELARSGIRRLLLMFSGPDVTGQIRRWQKEVIPLSGIAVQGLLP</sequence>
<dbReference type="PANTHER" id="PTHR43244">
    <property type="match status" value="1"/>
</dbReference>
<dbReference type="SUPFAM" id="SSF51679">
    <property type="entry name" value="Bacterial luciferase-like"/>
    <property type="match status" value="1"/>
</dbReference>
<dbReference type="RefSeq" id="WP_338203006.1">
    <property type="nucleotide sequence ID" value="NZ_JAEKNR010000155.1"/>
</dbReference>
<dbReference type="InterPro" id="IPR050564">
    <property type="entry name" value="F420-G6PD/mer"/>
</dbReference>
<evidence type="ECO:0000256" key="1">
    <source>
        <dbReference type="ARBA" id="ARBA00023002"/>
    </source>
</evidence>
<dbReference type="AlphaFoldDB" id="A0A934N8F9"/>
<keyword evidence="4" id="KW-1185">Reference proteome</keyword>
<evidence type="ECO:0000313" key="3">
    <source>
        <dbReference type="EMBL" id="MBJ7599496.1"/>
    </source>
</evidence>
<reference evidence="3" key="1">
    <citation type="submission" date="2020-10" db="EMBL/GenBank/DDBJ databases">
        <title>Ca. Dormibacterota MAGs.</title>
        <authorList>
            <person name="Montgomery K."/>
        </authorList>
    </citation>
    <scope>NUCLEOTIDE SEQUENCE [LARGE SCALE GENOMIC DNA]</scope>
    <source>
        <strain evidence="3">SC8812_S17_10</strain>
    </source>
</reference>
<name>A0A934N8F9_9BACT</name>